<gene>
    <name evidence="4" type="ORF">ACHHYP_10723</name>
</gene>
<dbReference type="SUPFAM" id="SSF56801">
    <property type="entry name" value="Acetyl-CoA synthetase-like"/>
    <property type="match status" value="1"/>
</dbReference>
<dbReference type="InterPro" id="IPR020845">
    <property type="entry name" value="AMP-binding_CS"/>
</dbReference>
<evidence type="ECO:0000313" key="5">
    <source>
        <dbReference type="Proteomes" id="UP000243579"/>
    </source>
</evidence>
<dbReference type="Proteomes" id="UP000243579">
    <property type="component" value="Unassembled WGS sequence"/>
</dbReference>
<dbReference type="GO" id="GO:0005783">
    <property type="term" value="C:endoplasmic reticulum"/>
    <property type="evidence" value="ECO:0007669"/>
    <property type="project" value="TreeGrafter"/>
</dbReference>
<evidence type="ECO:0000256" key="1">
    <source>
        <dbReference type="ARBA" id="ARBA00022741"/>
    </source>
</evidence>
<dbReference type="InterPro" id="IPR042099">
    <property type="entry name" value="ANL_N_sf"/>
</dbReference>
<dbReference type="AlphaFoldDB" id="A0A1V9ZHS8"/>
<dbReference type="InterPro" id="IPR000873">
    <property type="entry name" value="AMP-dep_synth/lig_dom"/>
</dbReference>
<dbReference type="Gene3D" id="3.40.50.12780">
    <property type="entry name" value="N-terminal domain of ligase-like"/>
    <property type="match status" value="1"/>
</dbReference>
<keyword evidence="1" id="KW-0547">Nucleotide-binding</keyword>
<sequence>MTNTQSNTTTLLTSLVPTPTSIAVQGALAIGVSGLLYSKLASSPIVPPTAYAKPDLSTARPDHGPIYRCGDSFPVLQCGTQLELLQATVTKYPSNRFLGRRPIDSATGEVGPFVWQTYAEVYERVQSIASGLLLERLTKATADGLKLVGIYMKNRPEWSLAQYSAFYCGAAIVPLYDTLGTAATTYILNQTQTPTVVCTTAEWPGLLQKASATTFLRHIVLADVDTVPAVIAESAEAHGWRVTTLLAVEIAGRAALSPPQSLASSDLCIIMYTSGTTGDPKGAMITHGSLLTLLYALDERINHGAVDVMLKQHPTLLSYLPLAHVAEQQLHIFVVRHAGAIGFYQGSALTILDDLKALRPTMFLSVPRLLNRIYDKVMASAAAAGGLKSALFTYAYETKRANLARGYGTHAVYDRLVFAKVKAQLGLDKCALMLSGAAPLAPHVLTFFRIVLGCTCFEIYGQTEIAGASNITDHREMDAGTVGPPLQSCEVKLVSVPDMGYNVTDTVHSDGSVIAGRGEVCLRGPAVFSGYFKNAEKTAEAIDTDGWLHSGDIGVWTVDGRLKIVDRKKNIFKLSQGEYVAPEKVENVVKESSFVNLVFVHGDSLHATLVAVVVPEEAVVLALAEEFGLTGNFATMCQEPRVVAAVLTDMVRVSKAHGLLGFETVRAVHLSPVAFSVENDLLTPTFKIKRNEVKKAYHAEIEALYAKTDSVAGANVMQA</sequence>
<proteinExistence type="predicted"/>
<comment type="caution">
    <text evidence="4">The sequence shown here is derived from an EMBL/GenBank/DDBJ whole genome shotgun (WGS) entry which is preliminary data.</text>
</comment>
<dbReference type="EMBL" id="JNBR01000102">
    <property type="protein sequence ID" value="OQR97539.1"/>
    <property type="molecule type" value="Genomic_DNA"/>
</dbReference>
<dbReference type="PANTHER" id="PTHR43272:SF33">
    <property type="entry name" value="AMP-BINDING DOMAIN-CONTAINING PROTEIN-RELATED"/>
    <property type="match status" value="1"/>
</dbReference>
<accession>A0A1V9ZHS8</accession>
<dbReference type="OrthoDB" id="1700726at2759"/>
<evidence type="ECO:0000259" key="3">
    <source>
        <dbReference type="Pfam" id="PF00501"/>
    </source>
</evidence>
<keyword evidence="4" id="KW-0436">Ligase</keyword>
<dbReference type="STRING" id="1202772.A0A1V9ZHS8"/>
<dbReference type="GO" id="GO:0004467">
    <property type="term" value="F:long-chain fatty acid-CoA ligase activity"/>
    <property type="evidence" value="ECO:0007669"/>
    <property type="project" value="TreeGrafter"/>
</dbReference>
<name>A0A1V9ZHS8_ACHHY</name>
<evidence type="ECO:0000256" key="2">
    <source>
        <dbReference type="ARBA" id="ARBA00022840"/>
    </source>
</evidence>
<dbReference type="GO" id="GO:0005524">
    <property type="term" value="F:ATP binding"/>
    <property type="evidence" value="ECO:0007669"/>
    <property type="project" value="UniProtKB-KW"/>
</dbReference>
<feature type="domain" description="AMP-dependent synthetase/ligase" evidence="3">
    <location>
        <begin position="111"/>
        <end position="532"/>
    </location>
</feature>
<keyword evidence="5" id="KW-1185">Reference proteome</keyword>
<protein>
    <submittedName>
        <fullName evidence="4">Long-chain-fatty-acid--CoA ligase</fullName>
    </submittedName>
</protein>
<reference evidence="4 5" key="1">
    <citation type="journal article" date="2014" name="Genome Biol. Evol.">
        <title>The secreted proteins of Achlya hypogyna and Thraustotheca clavata identify the ancestral oomycete secretome and reveal gene acquisitions by horizontal gene transfer.</title>
        <authorList>
            <person name="Misner I."/>
            <person name="Blouin N."/>
            <person name="Leonard G."/>
            <person name="Richards T.A."/>
            <person name="Lane C.E."/>
        </authorList>
    </citation>
    <scope>NUCLEOTIDE SEQUENCE [LARGE SCALE GENOMIC DNA]</scope>
    <source>
        <strain evidence="4 5">ATCC 48635</strain>
    </source>
</reference>
<dbReference type="PROSITE" id="PS00455">
    <property type="entry name" value="AMP_BINDING"/>
    <property type="match status" value="1"/>
</dbReference>
<dbReference type="PANTHER" id="PTHR43272">
    <property type="entry name" value="LONG-CHAIN-FATTY-ACID--COA LIGASE"/>
    <property type="match status" value="1"/>
</dbReference>
<dbReference type="GO" id="GO:0016020">
    <property type="term" value="C:membrane"/>
    <property type="evidence" value="ECO:0007669"/>
    <property type="project" value="TreeGrafter"/>
</dbReference>
<organism evidence="4 5">
    <name type="scientific">Achlya hypogyna</name>
    <name type="common">Oomycete</name>
    <name type="synonym">Protoachlya hypogyna</name>
    <dbReference type="NCBI Taxonomy" id="1202772"/>
    <lineage>
        <taxon>Eukaryota</taxon>
        <taxon>Sar</taxon>
        <taxon>Stramenopiles</taxon>
        <taxon>Oomycota</taxon>
        <taxon>Saprolegniomycetes</taxon>
        <taxon>Saprolegniales</taxon>
        <taxon>Achlyaceae</taxon>
        <taxon>Achlya</taxon>
    </lineage>
</organism>
<evidence type="ECO:0000313" key="4">
    <source>
        <dbReference type="EMBL" id="OQR97539.1"/>
    </source>
</evidence>
<dbReference type="Pfam" id="PF00501">
    <property type="entry name" value="AMP-binding"/>
    <property type="match status" value="1"/>
</dbReference>
<keyword evidence="2" id="KW-0067">ATP-binding</keyword>